<dbReference type="InterPro" id="IPR041588">
    <property type="entry name" value="Integrase_H2C2"/>
</dbReference>
<dbReference type="Pfam" id="PF17921">
    <property type="entry name" value="Integrase_H2C2"/>
    <property type="match status" value="1"/>
</dbReference>
<reference evidence="12" key="1">
    <citation type="journal article" date="2015" name="Proc. Natl. Acad. Sci. U.S.A.">
        <title>Genome sequence of the Asian Tiger mosquito, Aedes albopictus, reveals insights into its biology, genetics, and evolution.</title>
        <authorList>
            <person name="Chen X.G."/>
            <person name="Jiang X."/>
            <person name="Gu J."/>
            <person name="Xu M."/>
            <person name="Wu Y."/>
            <person name="Deng Y."/>
            <person name="Zhang C."/>
            <person name="Bonizzoni M."/>
            <person name="Dermauw W."/>
            <person name="Vontas J."/>
            <person name="Armbruster P."/>
            <person name="Huang X."/>
            <person name="Yang Y."/>
            <person name="Zhang H."/>
            <person name="He W."/>
            <person name="Peng H."/>
            <person name="Liu Y."/>
            <person name="Wu K."/>
            <person name="Chen J."/>
            <person name="Lirakis M."/>
            <person name="Topalis P."/>
            <person name="Van Leeuwen T."/>
            <person name="Hall A.B."/>
            <person name="Jiang X."/>
            <person name="Thorpe C."/>
            <person name="Mueller R.L."/>
            <person name="Sun C."/>
            <person name="Waterhouse R.M."/>
            <person name="Yan G."/>
            <person name="Tu Z.J."/>
            <person name="Fang X."/>
            <person name="James A.A."/>
        </authorList>
    </citation>
    <scope>NUCLEOTIDE SEQUENCE [LARGE SCALE GENOMIC DNA]</scope>
    <source>
        <strain evidence="12">Foshan</strain>
    </source>
</reference>
<protein>
    <recommendedName>
        <fullName evidence="1">RNA-directed DNA polymerase</fullName>
        <ecNumber evidence="1">2.7.7.49</ecNumber>
    </recommendedName>
</protein>
<feature type="region of interest" description="Disordered" evidence="8">
    <location>
        <begin position="1"/>
        <end position="28"/>
    </location>
</feature>
<dbReference type="SUPFAM" id="SSF53098">
    <property type="entry name" value="Ribonuclease H-like"/>
    <property type="match status" value="1"/>
</dbReference>
<evidence type="ECO:0000313" key="12">
    <source>
        <dbReference type="Proteomes" id="UP000069940"/>
    </source>
</evidence>
<keyword evidence="12" id="KW-1185">Reference proteome</keyword>
<feature type="compositionally biased region" description="Basic and acidic residues" evidence="8">
    <location>
        <begin position="958"/>
        <end position="967"/>
    </location>
</feature>
<evidence type="ECO:0000256" key="6">
    <source>
        <dbReference type="ARBA" id="ARBA00022801"/>
    </source>
</evidence>
<accession>A0ABM1YZK0</accession>
<dbReference type="Gene3D" id="3.30.420.10">
    <property type="entry name" value="Ribonuclease H-like superfamily/Ribonuclease H"/>
    <property type="match status" value="1"/>
</dbReference>
<evidence type="ECO:0000256" key="8">
    <source>
        <dbReference type="SAM" id="MobiDB-lite"/>
    </source>
</evidence>
<dbReference type="Proteomes" id="UP000069940">
    <property type="component" value="Unassembled WGS sequence"/>
</dbReference>
<dbReference type="InterPro" id="IPR012337">
    <property type="entry name" value="RNaseH-like_sf"/>
</dbReference>
<dbReference type="GeneID" id="134290976"/>
<dbReference type="InterPro" id="IPR050951">
    <property type="entry name" value="Retrovirus_Pol_polyprotein"/>
</dbReference>
<keyword evidence="7" id="KW-0695">RNA-directed DNA polymerase</keyword>
<dbReference type="InterPro" id="IPR043502">
    <property type="entry name" value="DNA/RNA_pol_sf"/>
</dbReference>
<feature type="domain" description="Reverse transcriptase" evidence="9">
    <location>
        <begin position="217"/>
        <end position="394"/>
    </location>
</feature>
<keyword evidence="3" id="KW-0548">Nucleotidyltransferase</keyword>
<dbReference type="Pfam" id="PF17917">
    <property type="entry name" value="RT_RNaseH"/>
    <property type="match status" value="1"/>
</dbReference>
<feature type="region of interest" description="Disordered" evidence="8">
    <location>
        <begin position="992"/>
        <end position="1052"/>
    </location>
</feature>
<dbReference type="InterPro" id="IPR043128">
    <property type="entry name" value="Rev_trsase/Diguanyl_cyclase"/>
</dbReference>
<evidence type="ECO:0000259" key="10">
    <source>
        <dbReference type="PROSITE" id="PS50994"/>
    </source>
</evidence>
<dbReference type="InterPro" id="IPR041373">
    <property type="entry name" value="RT_RNaseH"/>
</dbReference>
<dbReference type="Gene3D" id="1.10.340.70">
    <property type="match status" value="1"/>
</dbReference>
<dbReference type="PROSITE" id="PS50994">
    <property type="entry name" value="INTEGRASE"/>
    <property type="match status" value="1"/>
</dbReference>
<evidence type="ECO:0000256" key="4">
    <source>
        <dbReference type="ARBA" id="ARBA00022722"/>
    </source>
</evidence>
<dbReference type="SUPFAM" id="SSF56672">
    <property type="entry name" value="DNA/RNA polymerases"/>
    <property type="match status" value="1"/>
</dbReference>
<dbReference type="Gene3D" id="3.30.70.270">
    <property type="match status" value="2"/>
</dbReference>
<dbReference type="Pfam" id="PF00665">
    <property type="entry name" value="rve"/>
    <property type="match status" value="1"/>
</dbReference>
<dbReference type="CDD" id="cd00303">
    <property type="entry name" value="retropepsin_like"/>
    <property type="match status" value="1"/>
</dbReference>
<evidence type="ECO:0000256" key="7">
    <source>
        <dbReference type="ARBA" id="ARBA00022918"/>
    </source>
</evidence>
<evidence type="ECO:0000256" key="5">
    <source>
        <dbReference type="ARBA" id="ARBA00022759"/>
    </source>
</evidence>
<organism evidence="11 12">
    <name type="scientific">Aedes albopictus</name>
    <name type="common">Asian tiger mosquito</name>
    <name type="synonym">Stegomyia albopicta</name>
    <dbReference type="NCBI Taxonomy" id="7160"/>
    <lineage>
        <taxon>Eukaryota</taxon>
        <taxon>Metazoa</taxon>
        <taxon>Ecdysozoa</taxon>
        <taxon>Arthropoda</taxon>
        <taxon>Hexapoda</taxon>
        <taxon>Insecta</taxon>
        <taxon>Pterygota</taxon>
        <taxon>Neoptera</taxon>
        <taxon>Endopterygota</taxon>
        <taxon>Diptera</taxon>
        <taxon>Nematocera</taxon>
        <taxon>Culicoidea</taxon>
        <taxon>Culicidae</taxon>
        <taxon>Culicinae</taxon>
        <taxon>Aedini</taxon>
        <taxon>Aedes</taxon>
        <taxon>Stegomyia</taxon>
    </lineage>
</organism>
<keyword evidence="5" id="KW-0255">Endonuclease</keyword>
<dbReference type="CDD" id="cd01647">
    <property type="entry name" value="RT_LTR"/>
    <property type="match status" value="1"/>
</dbReference>
<dbReference type="Gene3D" id="3.10.20.370">
    <property type="match status" value="1"/>
</dbReference>
<evidence type="ECO:0000256" key="2">
    <source>
        <dbReference type="ARBA" id="ARBA00022679"/>
    </source>
</evidence>
<evidence type="ECO:0000259" key="9">
    <source>
        <dbReference type="PROSITE" id="PS50878"/>
    </source>
</evidence>
<dbReference type="Gene3D" id="3.10.10.10">
    <property type="entry name" value="HIV Type 1 Reverse Transcriptase, subunit A, domain 1"/>
    <property type="match status" value="1"/>
</dbReference>
<dbReference type="InterPro" id="IPR036397">
    <property type="entry name" value="RNaseH_sf"/>
</dbReference>
<evidence type="ECO:0000256" key="3">
    <source>
        <dbReference type="ARBA" id="ARBA00022695"/>
    </source>
</evidence>
<dbReference type="PANTHER" id="PTHR37984:SF11">
    <property type="entry name" value="INTEGRASE CATALYTIC DOMAIN-CONTAINING PROTEIN"/>
    <property type="match status" value="1"/>
</dbReference>
<feature type="domain" description="Integrase catalytic" evidence="10">
    <location>
        <begin position="717"/>
        <end position="870"/>
    </location>
</feature>
<dbReference type="InterPro" id="IPR001584">
    <property type="entry name" value="Integrase_cat-core"/>
</dbReference>
<evidence type="ECO:0000256" key="1">
    <source>
        <dbReference type="ARBA" id="ARBA00012493"/>
    </source>
</evidence>
<dbReference type="RefSeq" id="XP_062714199.1">
    <property type="nucleotide sequence ID" value="XM_062858215.1"/>
</dbReference>
<evidence type="ECO:0000313" key="11">
    <source>
        <dbReference type="EnsemblMetazoa" id="AALFPA23_013573.P19653"/>
    </source>
</evidence>
<dbReference type="Pfam" id="PF00078">
    <property type="entry name" value="RVT_1"/>
    <property type="match status" value="1"/>
</dbReference>
<dbReference type="EC" id="2.7.7.49" evidence="1"/>
<keyword evidence="2" id="KW-0808">Transferase</keyword>
<keyword evidence="4" id="KW-0540">Nuclease</keyword>
<dbReference type="InterPro" id="IPR000477">
    <property type="entry name" value="RT_dom"/>
</dbReference>
<dbReference type="CDD" id="cd09274">
    <property type="entry name" value="RNase_HI_RT_Ty3"/>
    <property type="match status" value="1"/>
</dbReference>
<dbReference type="PROSITE" id="PS50878">
    <property type="entry name" value="RT_POL"/>
    <property type="match status" value="1"/>
</dbReference>
<reference evidence="11" key="2">
    <citation type="submission" date="2025-05" db="UniProtKB">
        <authorList>
            <consortium name="EnsemblMetazoa"/>
        </authorList>
    </citation>
    <scope>IDENTIFICATION</scope>
    <source>
        <strain evidence="11">Foshan</strain>
    </source>
</reference>
<proteinExistence type="predicted"/>
<dbReference type="EnsemblMetazoa" id="AALFPA23_013573.R19653">
    <property type="protein sequence ID" value="AALFPA23_013573.P19653"/>
    <property type="gene ID" value="AALFPA23_013573"/>
</dbReference>
<dbReference type="PANTHER" id="PTHR37984">
    <property type="entry name" value="PROTEIN CBG26694"/>
    <property type="match status" value="1"/>
</dbReference>
<name>A0ABM1YZK0_AEDAL</name>
<keyword evidence="6" id="KW-0378">Hydrolase</keyword>
<feature type="region of interest" description="Disordered" evidence="8">
    <location>
        <begin position="953"/>
        <end position="980"/>
    </location>
</feature>
<sequence>MNTAGPSRLPKYSRHSSRPVYNIDDQRNEPSKCEEYPVYNVGESDELISCCIGGVDITMLIDSGSKHNLIDDTTWEMMKLQGIHIRNERFDHDKRFLAYGRVPLKLVTVFDADLEINDAGKLLKTSASFYVIEKGQQPLLGKITAQKIGVLQIGLPSSQNALVRRVDTVKEPFPKMKGITLSLPIDRSVSPVIQPLRRCPIPLLQQVEVKLNELLQLDIIEKVTQPTSWVSPLVPILKDNGELRLCVDMRRANQAIQRLNHPLPIFDDMLPKFRNAKLFTTLDIKQAFHQVELSEDCRDVTTFVTNWGLFRYKRLLFGVNCAPELFQNLMESILAECENTVVFIDDIMIFGSTEEEHDLAVKHTLSVLNRYGIMLNIHKCKFKQTEISFLGHILSPEGVAPADEKVQSILQFRPPQSKEELRSFLGLVTYVSRFIPNLATVNYPLRELLKREAGFDWKREHQESFDQLKRMIGSLHHLGYYDPKDRTLLITDASGVGLGAVLLQFKNNQPRVIEYASKSLSETEKKYPPIEKEALAIVWGVERFKIYLLGIHFELEMDHRPLEALFTATSRPTARIERWMLRIQAFKFKEAAAIDIEEVIQATASDQEMQKLKVCIINDSWNDESLKQYTPFRNELTYVNSLILRGSKLIIPKSLRPRMLQIAHEGHPGQSVMKRRLRERCWWPGLDESAVDTCVACEGCRLVQLPDPPEPMMRRKLPDRPWVDIAIDFLGPMPSAEYILVVIDYYSRYMELEVMSKITAQETIKRLKRIFRTWGPPRTITLDNAKQFVSCEFEEFCQTNGIHLNHTSPYWPQANGEVERQNRSLLKRMKIANALYDDWKAELNSYLDLYNNTPHTVTGKAPSELLQNRKLRTKLPCIDDLQTIPPSTDFRDQDHVKKMLGKQGEDVKRRAKPSNISVGDTVLMRNLCPTNKLSTNFHKEKFVVVNRHGSNVTVQSKETGKTYDRNTSHLKTVSDPLPSDVSEEIRDLDANLDSHTSPAASGEPGISTETLQSSDIPIDAPTPGSESMELSLPSVQLRRSKRMPKPKEIYSP</sequence>